<dbReference type="VEuPathDB" id="TriTrypDB:LPAL13_350008700"/>
<dbReference type="KEGG" id="lpan:LPMP_350350"/>
<dbReference type="AlphaFoldDB" id="A0A088S1S7"/>
<evidence type="ECO:0000256" key="1">
    <source>
        <dbReference type="SAM" id="MobiDB-lite"/>
    </source>
</evidence>
<dbReference type="GeneID" id="22579064"/>
<evidence type="ECO:0000313" key="3">
    <source>
        <dbReference type="Proteomes" id="UP000063063"/>
    </source>
</evidence>
<dbReference type="VEuPathDB" id="TriTrypDB:LPMP_350350"/>
<proteinExistence type="predicted"/>
<organism evidence="2 3">
    <name type="scientific">Leishmania panamensis</name>
    <dbReference type="NCBI Taxonomy" id="5679"/>
    <lineage>
        <taxon>Eukaryota</taxon>
        <taxon>Discoba</taxon>
        <taxon>Euglenozoa</taxon>
        <taxon>Kinetoplastea</taxon>
        <taxon>Metakinetoplastina</taxon>
        <taxon>Trypanosomatida</taxon>
        <taxon>Trypanosomatidae</taxon>
        <taxon>Leishmaniinae</taxon>
        <taxon>Leishmania</taxon>
        <taxon>Leishmania guyanensis species complex</taxon>
    </lineage>
</organism>
<dbReference type="OrthoDB" id="263296at2759"/>
<dbReference type="Proteomes" id="UP000063063">
    <property type="component" value="Chromosome 35"/>
</dbReference>
<dbReference type="RefSeq" id="XP_010702974.1">
    <property type="nucleotide sequence ID" value="XM_010704672.1"/>
</dbReference>
<dbReference type="EMBL" id="CP009404">
    <property type="protein sequence ID" value="AIO02174.1"/>
    <property type="molecule type" value="Genomic_DNA"/>
</dbReference>
<accession>A0A088S1S7</accession>
<keyword evidence="3" id="KW-1185">Reference proteome</keyword>
<evidence type="ECO:0000313" key="2">
    <source>
        <dbReference type="EMBL" id="AIO02174.1"/>
    </source>
</evidence>
<dbReference type="eggNOG" id="ENOG502SB87">
    <property type="taxonomic scope" value="Eukaryota"/>
</dbReference>
<sequence>MQKRRTASATVLPQEVVVPHPPMSGTSAAAPRHRSYQANTTASSRPRHVSLNPPRHVPRCIFTAPTSVPWACTLRRSDDIFATISRSRQRHPRKAGGEDSLPLVKSSAVPSADEVKSLAVHCVPFGEKKLSMEVGEDSSHLNGLFDGGLSSSTLVAWPPKEPRRLSSQLGRSLRLKLDTAAIEEELGCSTNSPLENTVSLTDSQLVKFAAYDTLRLLFLPIWKLYRFHKQMVQTMAIVAKYAHPKIFQRRQRCSERAPDTILPKLRIPHTKLRWAAYFLETQAVCIQSAFRRHRARVQAVVELNYRKVRRDVEEAYWATVVAQREAELTQQQYPFNVLSNAVRQVIEASAESKMRTDTTTHRTNLLSLAANSTPATEAPSYELDVYNFFMIGRLPESLLRFETTSAVFAQLRRSAARAHLIDDFSSTRARRSAKEELRKLNDIPSTHKPVVCRRKCHAQLPHFLPESVYVAILNNTCYMTSLMRDDRMLRAHLHQQKHPLEPY</sequence>
<gene>
    <name evidence="2" type="ORF">LPMP_350350</name>
</gene>
<name>A0A088S1S7_LEIPA</name>
<reference evidence="2 3" key="1">
    <citation type="journal article" date="2015" name="Sci. Rep.">
        <title>The genome of Leishmania panamensis: insights into genomics of the L. (Viannia) subgenus.</title>
        <authorList>
            <person name="Llanes A."/>
            <person name="Restrepo C.M."/>
            <person name="Vecchio G.D."/>
            <person name="Anguizola F.J."/>
            <person name="Lleonart R."/>
        </authorList>
    </citation>
    <scope>NUCLEOTIDE SEQUENCE [LARGE SCALE GENOMIC DNA]</scope>
    <source>
        <strain evidence="2 3">MHOM/PA/94/PSC-1</strain>
    </source>
</reference>
<protein>
    <submittedName>
        <fullName evidence="2">Uncharacterized protein</fullName>
    </submittedName>
</protein>
<feature type="region of interest" description="Disordered" evidence="1">
    <location>
        <begin position="17"/>
        <end position="51"/>
    </location>
</feature>
<dbReference type="PROSITE" id="PS50096">
    <property type="entry name" value="IQ"/>
    <property type="match status" value="1"/>
</dbReference>